<feature type="region of interest" description="Disordered" evidence="1">
    <location>
        <begin position="159"/>
        <end position="223"/>
    </location>
</feature>
<dbReference type="AlphaFoldDB" id="V9DV43"/>
<dbReference type="EMBL" id="ANIZ01003861">
    <property type="protein sequence ID" value="ETI30750.1"/>
    <property type="molecule type" value="Genomic_DNA"/>
</dbReference>
<dbReference type="HOGENOM" id="CLU_1242246_0_0_1"/>
<proteinExistence type="predicted"/>
<comment type="caution">
    <text evidence="2">The sequence shown here is derived from an EMBL/GenBank/DDBJ whole genome shotgun (WGS) entry which is preliminary data.</text>
</comment>
<dbReference type="InterPro" id="IPR043502">
    <property type="entry name" value="DNA/RNA_pol_sf"/>
</dbReference>
<reference evidence="2 3" key="1">
    <citation type="submission" date="2013-11" db="EMBL/GenBank/DDBJ databases">
        <title>The Genome Sequence of Phytophthora parasitica P1569.</title>
        <authorList>
            <consortium name="The Broad Institute Genomics Platform"/>
            <person name="Russ C."/>
            <person name="Tyler B."/>
            <person name="Panabieres F."/>
            <person name="Shan W."/>
            <person name="Tripathy S."/>
            <person name="Grunwald N."/>
            <person name="Machado M."/>
            <person name="Johnson C.S."/>
            <person name="Arredondo F."/>
            <person name="Hong C."/>
            <person name="Coffey M."/>
            <person name="Young S.K."/>
            <person name="Zeng Q."/>
            <person name="Gargeya S."/>
            <person name="Fitzgerald M."/>
            <person name="Abouelleil A."/>
            <person name="Alvarado L."/>
            <person name="Chapman S.B."/>
            <person name="Gainer-Dewar J."/>
            <person name="Goldberg J."/>
            <person name="Griggs A."/>
            <person name="Gujja S."/>
            <person name="Hansen M."/>
            <person name="Howarth C."/>
            <person name="Imamovic A."/>
            <person name="Ireland A."/>
            <person name="Larimer J."/>
            <person name="McCowan C."/>
            <person name="Murphy C."/>
            <person name="Pearson M."/>
            <person name="Poon T.W."/>
            <person name="Priest M."/>
            <person name="Roberts A."/>
            <person name="Saif S."/>
            <person name="Shea T."/>
            <person name="Sykes S."/>
            <person name="Wortman J."/>
            <person name="Nusbaum C."/>
            <person name="Birren B."/>
        </authorList>
    </citation>
    <scope>NUCLEOTIDE SEQUENCE [LARGE SCALE GENOMIC DNA]</scope>
    <source>
        <strain evidence="2 3">P1569</strain>
    </source>
</reference>
<organism evidence="2 3">
    <name type="scientific">Phytophthora nicotianae P1569</name>
    <dbReference type="NCBI Taxonomy" id="1317065"/>
    <lineage>
        <taxon>Eukaryota</taxon>
        <taxon>Sar</taxon>
        <taxon>Stramenopiles</taxon>
        <taxon>Oomycota</taxon>
        <taxon>Peronosporomycetes</taxon>
        <taxon>Peronosporales</taxon>
        <taxon>Peronosporaceae</taxon>
        <taxon>Phytophthora</taxon>
    </lineage>
</organism>
<evidence type="ECO:0000313" key="2">
    <source>
        <dbReference type="EMBL" id="ETI30750.1"/>
    </source>
</evidence>
<protein>
    <submittedName>
        <fullName evidence="2">Uncharacterized protein</fullName>
    </submittedName>
</protein>
<evidence type="ECO:0000256" key="1">
    <source>
        <dbReference type="SAM" id="MobiDB-lite"/>
    </source>
</evidence>
<name>V9DV43_PHYNI</name>
<dbReference type="SUPFAM" id="SSF56672">
    <property type="entry name" value="DNA/RNA polymerases"/>
    <property type="match status" value="1"/>
</dbReference>
<evidence type="ECO:0000313" key="3">
    <source>
        <dbReference type="Proteomes" id="UP000018721"/>
    </source>
</evidence>
<accession>V9DV43</accession>
<dbReference type="Proteomes" id="UP000018721">
    <property type="component" value="Unassembled WGS sequence"/>
</dbReference>
<keyword evidence="3" id="KW-1185">Reference proteome</keyword>
<feature type="compositionally biased region" description="Polar residues" evidence="1">
    <location>
        <begin position="214"/>
        <end position="223"/>
    </location>
</feature>
<sequence>MLAITVTTVRDGKALVPAISVQGGRVKFSAKKELVTWITIEKVMEVLVINGVMIHDKLEEWLTELGDGKQGVLVNAADCPPLMTLDVQHHIGIGKEALIMLKRWQQAETKDAIVANVAQTLQADFIEESNDAWSFPVVLVRMKVGEVRFCVDNRATAAMSATGRTDQRGRGAARQNAVGPFTETSATTTKDGRIEGDYPEGQTTTQEDGEAPDSSETGTTSVK</sequence>
<dbReference type="Gene3D" id="3.10.10.10">
    <property type="entry name" value="HIV Type 1 Reverse Transcriptase, subunit A, domain 1"/>
    <property type="match status" value="1"/>
</dbReference>
<gene>
    <name evidence="2" type="ORF">F443_22151</name>
</gene>